<evidence type="ECO:0008006" key="3">
    <source>
        <dbReference type="Google" id="ProtNLM"/>
    </source>
</evidence>
<evidence type="ECO:0000313" key="2">
    <source>
        <dbReference type="Proteomes" id="UP000214365"/>
    </source>
</evidence>
<dbReference type="EMBL" id="LFMY01000010">
    <property type="protein sequence ID" value="OKL58023.1"/>
    <property type="molecule type" value="Genomic_DNA"/>
</dbReference>
<proteinExistence type="predicted"/>
<dbReference type="AlphaFoldDB" id="A0A225AFV0"/>
<sequence length="76" mass="8724">MAQVTTARILPPKVQMHIMSYLDHEDCLALIHKTGRYTGTTVLVADAQQYETFYDSLVARTPRLAQQVLVWMFLQV</sequence>
<dbReference type="GeneID" id="31006601"/>
<name>A0A225AFV0_TALAT</name>
<accession>A0A225AFV0</accession>
<evidence type="ECO:0000313" key="1">
    <source>
        <dbReference type="EMBL" id="OKL58023.1"/>
    </source>
</evidence>
<protein>
    <recommendedName>
        <fullName evidence="3">F-box domain-containing protein</fullName>
    </recommendedName>
</protein>
<gene>
    <name evidence="1" type="ORF">UA08_06846</name>
</gene>
<reference evidence="1 2" key="1">
    <citation type="submission" date="2015-06" db="EMBL/GenBank/DDBJ databases">
        <title>Talaromyces atroroseus IBT 11181 draft genome.</title>
        <authorList>
            <person name="Rasmussen K.B."/>
            <person name="Rasmussen S."/>
            <person name="Petersen B."/>
            <person name="Sicheritz-Ponten T."/>
            <person name="Mortensen U.H."/>
            <person name="Thrane U."/>
        </authorList>
    </citation>
    <scope>NUCLEOTIDE SEQUENCE [LARGE SCALE GENOMIC DNA]</scope>
    <source>
        <strain evidence="1 2">IBT 11181</strain>
    </source>
</reference>
<organism evidence="1 2">
    <name type="scientific">Talaromyces atroroseus</name>
    <dbReference type="NCBI Taxonomy" id="1441469"/>
    <lineage>
        <taxon>Eukaryota</taxon>
        <taxon>Fungi</taxon>
        <taxon>Dikarya</taxon>
        <taxon>Ascomycota</taxon>
        <taxon>Pezizomycotina</taxon>
        <taxon>Eurotiomycetes</taxon>
        <taxon>Eurotiomycetidae</taxon>
        <taxon>Eurotiales</taxon>
        <taxon>Trichocomaceae</taxon>
        <taxon>Talaromyces</taxon>
        <taxon>Talaromyces sect. Trachyspermi</taxon>
    </lineage>
</organism>
<dbReference type="Proteomes" id="UP000214365">
    <property type="component" value="Unassembled WGS sequence"/>
</dbReference>
<dbReference type="RefSeq" id="XP_020118144.1">
    <property type="nucleotide sequence ID" value="XM_020269168.1"/>
</dbReference>
<comment type="caution">
    <text evidence="1">The sequence shown here is derived from an EMBL/GenBank/DDBJ whole genome shotgun (WGS) entry which is preliminary data.</text>
</comment>
<keyword evidence="2" id="KW-1185">Reference proteome</keyword>